<dbReference type="InterPro" id="IPR006680">
    <property type="entry name" value="Amidohydro-rel"/>
</dbReference>
<dbReference type="RefSeq" id="WP_169409510.1">
    <property type="nucleotide sequence ID" value="NZ_JAAXKZ010000001.1"/>
</dbReference>
<evidence type="ECO:0000259" key="1">
    <source>
        <dbReference type="Pfam" id="PF04909"/>
    </source>
</evidence>
<gene>
    <name evidence="2" type="ORF">HF519_00025</name>
</gene>
<dbReference type="Proteomes" id="UP000586918">
    <property type="component" value="Unassembled WGS sequence"/>
</dbReference>
<keyword evidence="3" id="KW-1185">Reference proteome</keyword>
<accession>A0A848DBT2</accession>
<dbReference type="EMBL" id="JAAXKZ010000001">
    <property type="protein sequence ID" value="NMH90008.1"/>
    <property type="molecule type" value="Genomic_DNA"/>
</dbReference>
<name>A0A848DBT2_9PSEU</name>
<evidence type="ECO:0000313" key="2">
    <source>
        <dbReference type="EMBL" id="NMH90008.1"/>
    </source>
</evidence>
<dbReference type="AlphaFoldDB" id="A0A848DBT2"/>
<comment type="caution">
    <text evidence="2">The sequence shown here is derived from an EMBL/GenBank/DDBJ whole genome shotgun (WGS) entry which is preliminary data.</text>
</comment>
<proteinExistence type="predicted"/>
<protein>
    <submittedName>
        <fullName evidence="2">Amidohydrolase family protein</fullName>
    </submittedName>
</protein>
<dbReference type="GO" id="GO:0016787">
    <property type="term" value="F:hydrolase activity"/>
    <property type="evidence" value="ECO:0007669"/>
    <property type="project" value="UniProtKB-KW"/>
</dbReference>
<dbReference type="InterPro" id="IPR032466">
    <property type="entry name" value="Metal_Hydrolase"/>
</dbReference>
<dbReference type="SUPFAM" id="SSF51556">
    <property type="entry name" value="Metallo-dependent hydrolases"/>
    <property type="match status" value="1"/>
</dbReference>
<organism evidence="2 3">
    <name type="scientific">Pseudonocardia bannensis</name>
    <dbReference type="NCBI Taxonomy" id="630973"/>
    <lineage>
        <taxon>Bacteria</taxon>
        <taxon>Bacillati</taxon>
        <taxon>Actinomycetota</taxon>
        <taxon>Actinomycetes</taxon>
        <taxon>Pseudonocardiales</taxon>
        <taxon>Pseudonocardiaceae</taxon>
        <taxon>Pseudonocardia</taxon>
    </lineage>
</organism>
<dbReference type="Gene3D" id="3.20.20.140">
    <property type="entry name" value="Metal-dependent hydrolases"/>
    <property type="match status" value="1"/>
</dbReference>
<reference evidence="2 3" key="1">
    <citation type="submission" date="2020-04" db="EMBL/GenBank/DDBJ databases">
        <authorList>
            <person name="Klaysubun C."/>
            <person name="Duangmal K."/>
            <person name="Lipun K."/>
        </authorList>
    </citation>
    <scope>NUCLEOTIDE SEQUENCE [LARGE SCALE GENOMIC DNA]</scope>
    <source>
        <strain evidence="2 3">DSM 45300</strain>
    </source>
</reference>
<sequence>MQESGGPVVDAHVHLVDFLQRPVEAGELVTAMRAAGVDRAVVFGLPVKKKWAMSEPRRPHYYLDGNDSCHYFGLTDQLVADVYRALDPELQARVAPTVCGFDPTDQLAVEHLEWAWSRYPFWRGIGEVLLRHDDLTNLTAGEQPSASHPALDPVFDFARARGCPLALHHDSSSAGRAGDHEYVPQLDMMLRRHPRTTVVWCHAGVARRIEPRRQTDVVADLLAAHDNLHIDISWSLVDRILGEDGTPSEDWTALIGRHPDRFVVGSDNVGRPDGLPGQIKNLRPLLDALPAGDRRLVAVDNATRLWFG</sequence>
<keyword evidence="2" id="KW-0378">Hydrolase</keyword>
<dbReference type="Pfam" id="PF04909">
    <property type="entry name" value="Amidohydro_2"/>
    <property type="match status" value="1"/>
</dbReference>
<feature type="domain" description="Amidohydrolase-related" evidence="1">
    <location>
        <begin position="9"/>
        <end position="307"/>
    </location>
</feature>
<evidence type="ECO:0000313" key="3">
    <source>
        <dbReference type="Proteomes" id="UP000586918"/>
    </source>
</evidence>